<dbReference type="SUPFAM" id="SSF51735">
    <property type="entry name" value="NAD(P)-binding Rossmann-fold domains"/>
    <property type="match status" value="1"/>
</dbReference>
<dbReference type="InterPro" id="IPR055170">
    <property type="entry name" value="GFO_IDH_MocA-like_dom"/>
</dbReference>
<dbReference type="RefSeq" id="WP_345418800.1">
    <property type="nucleotide sequence ID" value="NZ_AP031496.1"/>
</dbReference>
<evidence type="ECO:0000313" key="5">
    <source>
        <dbReference type="EMBL" id="GAA4936492.1"/>
    </source>
</evidence>
<evidence type="ECO:0000313" key="6">
    <source>
        <dbReference type="Proteomes" id="UP001409585"/>
    </source>
</evidence>
<feature type="domain" description="GFO/IDH/MocA-like oxidoreductase" evidence="4">
    <location>
        <begin position="144"/>
        <end position="274"/>
    </location>
</feature>
<name>A0AAV3TZE2_9ALTE</name>
<feature type="region of interest" description="Disordered" evidence="2">
    <location>
        <begin position="382"/>
        <end position="406"/>
    </location>
</feature>
<gene>
    <name evidence="5" type="ORF">GCM10025791_12750</name>
</gene>
<comment type="caution">
    <text evidence="5">The sequence shown here is derived from an EMBL/GenBank/DDBJ whole genome shotgun (WGS) entry which is preliminary data.</text>
</comment>
<dbReference type="Proteomes" id="UP001409585">
    <property type="component" value="Unassembled WGS sequence"/>
</dbReference>
<keyword evidence="6" id="KW-1185">Reference proteome</keyword>
<dbReference type="InterPro" id="IPR000683">
    <property type="entry name" value="Gfo/Idh/MocA-like_OxRdtase_N"/>
</dbReference>
<keyword evidence="1" id="KW-0732">Signal</keyword>
<evidence type="ECO:0000259" key="3">
    <source>
        <dbReference type="Pfam" id="PF01408"/>
    </source>
</evidence>
<sequence>MKFQTLSPLKLGFIGGGCNSAVGYAHYCAAQLDGEWQLAAGSFSRDERVNAITARQYGVAPDKVYADWQMLLEREAKALDAVVILTPTPEHEAMVCAALSHGLAVICEKSLTPSLAAAKRVRAVCEREQGRLLVTYNYSAYPQIRELQARIESGQLGAIHHVQVEMPQEGFARLQEGGKQPSPQAWRLEDQEIPTLHLDLTTHLHHLVYFLTGQRPLEVMADHNSFGWFPQVIDDATAVVKYSGDMTARYWVSKSSLGYKNGLRIHLSGSLGSAQWVQSQPEELTLNYVDGRREIIERGSPCLVANQIEFNRFKAGHPAGFIEAFANLYREFAMAIRHPDTSKGRAVYKDYGLTPAIEGLALMQAMTQSHNNRQWENLHGKNSTVAARGQRSVKRSYPAVATRGTS</sequence>
<reference evidence="6" key="1">
    <citation type="journal article" date="2019" name="Int. J. Syst. Evol. Microbiol.">
        <title>The Global Catalogue of Microorganisms (GCM) 10K type strain sequencing project: providing services to taxonomists for standard genome sequencing and annotation.</title>
        <authorList>
            <consortium name="The Broad Institute Genomics Platform"/>
            <consortium name="The Broad Institute Genome Sequencing Center for Infectious Disease"/>
            <person name="Wu L."/>
            <person name="Ma J."/>
        </authorList>
    </citation>
    <scope>NUCLEOTIDE SEQUENCE [LARGE SCALE GENOMIC DNA]</scope>
    <source>
        <strain evidence="6">JCM 19134</strain>
    </source>
</reference>
<dbReference type="InterPro" id="IPR051317">
    <property type="entry name" value="Gfo/Idh/MocA_oxidoreduct"/>
</dbReference>
<dbReference type="Pfam" id="PF01408">
    <property type="entry name" value="GFO_IDH_MocA"/>
    <property type="match status" value="1"/>
</dbReference>
<dbReference type="Pfam" id="PF22725">
    <property type="entry name" value="GFO_IDH_MocA_C3"/>
    <property type="match status" value="1"/>
</dbReference>
<proteinExistence type="predicted"/>
<organism evidence="5 6">
    <name type="scientific">Halioxenophilus aromaticivorans</name>
    <dbReference type="NCBI Taxonomy" id="1306992"/>
    <lineage>
        <taxon>Bacteria</taxon>
        <taxon>Pseudomonadati</taxon>
        <taxon>Pseudomonadota</taxon>
        <taxon>Gammaproteobacteria</taxon>
        <taxon>Alteromonadales</taxon>
        <taxon>Alteromonadaceae</taxon>
        <taxon>Halioxenophilus</taxon>
    </lineage>
</organism>
<accession>A0AAV3TZE2</accession>
<feature type="domain" description="Gfo/Idh/MocA-like oxidoreductase N-terminal" evidence="3">
    <location>
        <begin position="10"/>
        <end position="136"/>
    </location>
</feature>
<dbReference type="AlphaFoldDB" id="A0AAV3TZE2"/>
<dbReference type="EMBL" id="BAABLX010000007">
    <property type="protein sequence ID" value="GAA4936492.1"/>
    <property type="molecule type" value="Genomic_DNA"/>
</dbReference>
<protein>
    <submittedName>
        <fullName evidence="5">Gfo/Idh/MocA family oxidoreductase</fullName>
    </submittedName>
</protein>
<dbReference type="Gene3D" id="3.30.360.10">
    <property type="entry name" value="Dihydrodipicolinate Reductase, domain 2"/>
    <property type="match status" value="1"/>
</dbReference>
<dbReference type="SUPFAM" id="SSF55347">
    <property type="entry name" value="Glyceraldehyde-3-phosphate dehydrogenase-like, C-terminal domain"/>
    <property type="match status" value="1"/>
</dbReference>
<dbReference type="GO" id="GO:0000166">
    <property type="term" value="F:nucleotide binding"/>
    <property type="evidence" value="ECO:0007669"/>
    <property type="project" value="InterPro"/>
</dbReference>
<evidence type="ECO:0000259" key="4">
    <source>
        <dbReference type="Pfam" id="PF22725"/>
    </source>
</evidence>
<evidence type="ECO:0000256" key="2">
    <source>
        <dbReference type="SAM" id="MobiDB-lite"/>
    </source>
</evidence>
<dbReference type="PANTHER" id="PTHR43708:SF3">
    <property type="entry name" value="OXIDOREDUCTASE"/>
    <property type="match status" value="1"/>
</dbReference>
<evidence type="ECO:0000256" key="1">
    <source>
        <dbReference type="ARBA" id="ARBA00022729"/>
    </source>
</evidence>
<dbReference type="InterPro" id="IPR036291">
    <property type="entry name" value="NAD(P)-bd_dom_sf"/>
</dbReference>
<dbReference type="Gene3D" id="3.40.50.720">
    <property type="entry name" value="NAD(P)-binding Rossmann-like Domain"/>
    <property type="match status" value="1"/>
</dbReference>
<dbReference type="PANTHER" id="PTHR43708">
    <property type="entry name" value="CONSERVED EXPRESSED OXIDOREDUCTASE (EUROFUNG)"/>
    <property type="match status" value="1"/>
</dbReference>